<evidence type="ECO:0000313" key="2">
    <source>
        <dbReference type="Proteomes" id="UP001163835"/>
    </source>
</evidence>
<dbReference type="Proteomes" id="UP001163835">
    <property type="component" value="Unassembled WGS sequence"/>
</dbReference>
<dbReference type="EMBL" id="MU794984">
    <property type="protein sequence ID" value="KAJ3813776.1"/>
    <property type="molecule type" value="Genomic_DNA"/>
</dbReference>
<gene>
    <name evidence="1" type="ORF">F5876DRAFT_73552</name>
</gene>
<protein>
    <submittedName>
        <fullName evidence="1">Uncharacterized protein</fullName>
    </submittedName>
</protein>
<keyword evidence="2" id="KW-1185">Reference proteome</keyword>
<organism evidence="1 2">
    <name type="scientific">Lentinula aff. lateritia</name>
    <dbReference type="NCBI Taxonomy" id="2804960"/>
    <lineage>
        <taxon>Eukaryota</taxon>
        <taxon>Fungi</taxon>
        <taxon>Dikarya</taxon>
        <taxon>Basidiomycota</taxon>
        <taxon>Agaricomycotina</taxon>
        <taxon>Agaricomycetes</taxon>
        <taxon>Agaricomycetidae</taxon>
        <taxon>Agaricales</taxon>
        <taxon>Marasmiineae</taxon>
        <taxon>Omphalotaceae</taxon>
        <taxon>Lentinula</taxon>
    </lineage>
</organism>
<proteinExistence type="predicted"/>
<evidence type="ECO:0000313" key="1">
    <source>
        <dbReference type="EMBL" id="KAJ3813776.1"/>
    </source>
</evidence>
<accession>A0ACC1U9K9</accession>
<sequence length="563" mass="63299">MNDESHNEQLNPCVGLYLRPDIQELIRSNEEPSPSVLHEISSRLQVIHKGELLGELEQEARAYASILHPIRKIPIEVLFNILGTVALPQLGKSLPETYLPRAKINPLEPMRTLLALNQVCSRWRAIMLSSPQFWSYISLITTNTIDWEDSESVVYDLLDQQLERSQNHPLTIALEFRKSKAYLDSHIATPLSPLNNLMSHSGRWERLFVKNTCLFEFVPIKSTLSSLRVLHISIPSHQSMGPLAPSSPWWQKGADVFKAAPVLEEIWLKCPPNLVPHLPWDQILRFRLKPTHSSGRALSLLYKTSKLTSCILDDTAPHAMETSLQFAPLSDRVKLHSLRSLTFNIYDNMEPDTQRGIYQVLGWISAPALESLEFSGVELDQDFLDAFAWSLQNSCSSSRLKQFRLATRRSAPALLVNFLQILPPGVTHLSLKFNTKYYDAGHSGNVIFQALRIRSPESSSHVLLPHLETLYVHTNGYTADLLDMLESRLQSNLNSPVADPVSDSTNILPLKHCTIKGRDAVGGNLLSETRANAFRAGGLNLEIVLHPLPSDSETSIISEVRVF</sequence>
<reference evidence="1" key="1">
    <citation type="submission" date="2022-09" db="EMBL/GenBank/DDBJ databases">
        <title>A Global Phylogenomic Analysis of the Shiitake Genus Lentinula.</title>
        <authorList>
            <consortium name="DOE Joint Genome Institute"/>
            <person name="Sierra-Patev S."/>
            <person name="Min B."/>
            <person name="Naranjo-Ortiz M."/>
            <person name="Looney B."/>
            <person name="Konkel Z."/>
            <person name="Slot J.C."/>
            <person name="Sakamoto Y."/>
            <person name="Steenwyk J.L."/>
            <person name="Rokas A."/>
            <person name="Carro J."/>
            <person name="Camarero S."/>
            <person name="Ferreira P."/>
            <person name="Molpeceres G."/>
            <person name="Ruiz-Duenas F.J."/>
            <person name="Serrano A."/>
            <person name="Henrissat B."/>
            <person name="Drula E."/>
            <person name="Hughes K.W."/>
            <person name="Mata J.L."/>
            <person name="Ishikawa N.K."/>
            <person name="Vargas-Isla R."/>
            <person name="Ushijima S."/>
            <person name="Smith C.A."/>
            <person name="Ahrendt S."/>
            <person name="Andreopoulos W."/>
            <person name="He G."/>
            <person name="Labutti K."/>
            <person name="Lipzen A."/>
            <person name="Ng V."/>
            <person name="Riley R."/>
            <person name="Sandor L."/>
            <person name="Barry K."/>
            <person name="Martinez A.T."/>
            <person name="Xiao Y."/>
            <person name="Gibbons J.G."/>
            <person name="Terashima K."/>
            <person name="Grigoriev I.V."/>
            <person name="Hibbett D.S."/>
        </authorList>
    </citation>
    <scope>NUCLEOTIDE SEQUENCE</scope>
    <source>
        <strain evidence="1">TMI1499</strain>
    </source>
</reference>
<comment type="caution">
    <text evidence="1">The sequence shown here is derived from an EMBL/GenBank/DDBJ whole genome shotgun (WGS) entry which is preliminary data.</text>
</comment>
<name>A0ACC1U9K9_9AGAR</name>